<sequence length="206" mass="21285">MRSTLALSFAAFAGFAAAQTTAQNDYPYRIDPSSVSDSDRQYWCDQNVAQCPLICLQQPGVTSSTTEDNECDPDTLTYSCVCENGVSPNITQYSQTLPFFICQEWGNQCVNNCNGDNTCANSCRADHPCGAQSPYLGNATSSSSSSSASATASATTSRNVVGFGGQTATSAAGGSTGAAHATFVPNAAIGAAVLFSSVFLGFAVLL</sequence>
<feature type="transmembrane region" description="Helical" evidence="1">
    <location>
        <begin position="183"/>
        <end position="205"/>
    </location>
</feature>
<evidence type="ECO:0000256" key="2">
    <source>
        <dbReference type="SAM" id="SignalP"/>
    </source>
</evidence>
<reference evidence="4 5" key="1">
    <citation type="submission" date="2024-02" db="EMBL/GenBank/DDBJ databases">
        <title>De novo assembly and annotation of 12 fungi associated with fruit tree decline syndrome in Ontario, Canada.</title>
        <authorList>
            <person name="Sulman M."/>
            <person name="Ellouze W."/>
            <person name="Ilyukhin E."/>
        </authorList>
    </citation>
    <scope>NUCLEOTIDE SEQUENCE [LARGE SCALE GENOMIC DNA]</scope>
    <source>
        <strain evidence="4 5">M97-236</strain>
    </source>
</reference>
<comment type="caution">
    <text evidence="4">The sequence shown here is derived from an EMBL/GenBank/DDBJ whole genome shotgun (WGS) entry which is preliminary data.</text>
</comment>
<name>A0ABR3RYP8_9PLEO</name>
<dbReference type="Proteomes" id="UP001521222">
    <property type="component" value="Unassembled WGS sequence"/>
</dbReference>
<evidence type="ECO:0000256" key="1">
    <source>
        <dbReference type="SAM" id="Phobius"/>
    </source>
</evidence>
<keyword evidence="1" id="KW-0812">Transmembrane</keyword>
<accession>A0ABR3RYP8</accession>
<feature type="domain" description="DUF7707" evidence="3">
    <location>
        <begin position="29"/>
        <end position="134"/>
    </location>
</feature>
<keyword evidence="1" id="KW-1133">Transmembrane helix</keyword>
<gene>
    <name evidence="4" type="ORF">SLS59_001724</name>
</gene>
<keyword evidence="2" id="KW-0732">Signal</keyword>
<dbReference type="PANTHER" id="PTHR38118">
    <property type="entry name" value="ANCHORED CELL WALL PROTEIN 11-RELATED"/>
    <property type="match status" value="1"/>
</dbReference>
<organism evidence="4 5">
    <name type="scientific">Nothophoma quercina</name>
    <dbReference type="NCBI Taxonomy" id="749835"/>
    <lineage>
        <taxon>Eukaryota</taxon>
        <taxon>Fungi</taxon>
        <taxon>Dikarya</taxon>
        <taxon>Ascomycota</taxon>
        <taxon>Pezizomycotina</taxon>
        <taxon>Dothideomycetes</taxon>
        <taxon>Pleosporomycetidae</taxon>
        <taxon>Pleosporales</taxon>
        <taxon>Pleosporineae</taxon>
        <taxon>Didymellaceae</taxon>
        <taxon>Nothophoma</taxon>
    </lineage>
</organism>
<dbReference type="Pfam" id="PF24808">
    <property type="entry name" value="DUF7707"/>
    <property type="match status" value="1"/>
</dbReference>
<evidence type="ECO:0000313" key="5">
    <source>
        <dbReference type="Proteomes" id="UP001521222"/>
    </source>
</evidence>
<keyword evidence="1" id="KW-0472">Membrane</keyword>
<proteinExistence type="predicted"/>
<feature type="signal peptide" evidence="2">
    <location>
        <begin position="1"/>
        <end position="18"/>
    </location>
</feature>
<dbReference type="InterPro" id="IPR056124">
    <property type="entry name" value="DUF7707"/>
</dbReference>
<evidence type="ECO:0000313" key="4">
    <source>
        <dbReference type="EMBL" id="KAL1609358.1"/>
    </source>
</evidence>
<protein>
    <recommendedName>
        <fullName evidence="3">DUF7707 domain-containing protein</fullName>
    </recommendedName>
</protein>
<feature type="chain" id="PRO_5045674461" description="DUF7707 domain-containing protein" evidence="2">
    <location>
        <begin position="19"/>
        <end position="206"/>
    </location>
</feature>
<dbReference type="EMBL" id="JAKIXB020000004">
    <property type="protein sequence ID" value="KAL1609358.1"/>
    <property type="molecule type" value="Genomic_DNA"/>
</dbReference>
<evidence type="ECO:0000259" key="3">
    <source>
        <dbReference type="Pfam" id="PF24808"/>
    </source>
</evidence>
<dbReference type="PANTHER" id="PTHR38118:SF2">
    <property type="entry name" value="CDP-ALCOHOL PHOSPHATIDYLTRANSFERASE PROTEIN"/>
    <property type="match status" value="1"/>
</dbReference>
<keyword evidence="5" id="KW-1185">Reference proteome</keyword>